<keyword evidence="2" id="KW-0472">Membrane</keyword>
<dbReference type="AlphaFoldDB" id="A0A5C6F6E0"/>
<keyword evidence="5" id="KW-1185">Reference proteome</keyword>
<dbReference type="PROSITE" id="PS00409">
    <property type="entry name" value="PROKAR_NTER_METHYL"/>
    <property type="match status" value="1"/>
</dbReference>
<keyword evidence="2" id="KW-0812">Transmembrane</keyword>
<proteinExistence type="predicted"/>
<feature type="compositionally biased region" description="Low complexity" evidence="1">
    <location>
        <begin position="145"/>
        <end position="157"/>
    </location>
</feature>
<dbReference type="Pfam" id="PF07596">
    <property type="entry name" value="SBP_bac_10"/>
    <property type="match status" value="1"/>
</dbReference>
<dbReference type="NCBIfam" id="TIGR04294">
    <property type="entry name" value="pre_pil_HX9DG"/>
    <property type="match status" value="1"/>
</dbReference>
<evidence type="ECO:0000313" key="4">
    <source>
        <dbReference type="EMBL" id="TWU55061.1"/>
    </source>
</evidence>
<protein>
    <recommendedName>
        <fullName evidence="3">DUF1559 domain-containing protein</fullName>
    </recommendedName>
</protein>
<evidence type="ECO:0000259" key="3">
    <source>
        <dbReference type="Pfam" id="PF07596"/>
    </source>
</evidence>
<sequence length="432" mass="46235">MLIPLLDAAYQLSILLVSCHFEVQLVKKYNPRAGFTLVELLVVIAIIGVLVGLLLPAVQAAREAARRMSCSNNFKQLGLSMHNYHSAYQALPMQGTGTRTAVGNNDWDNLDGSNNYRLSILVGMIPFIEQQALWEMISNPSAQRTDGSTTTTPGTATVPWPAMGPTPDRLAYVPWASEIPGLRCPSDPGTGLPALGRTNYGACLGDSAVYSRDSYLNIAPGAYPYAATTGTASNATAAYRGAFMQGRQTKFRDILDGLSNTIVMGELATDLGDNDARTSLPTNAPYGAAAEKADCRLNPSYGTLQVDPIRPQFWNSAATVNTNFGRGFRWADRMPVYTCVFTILGPNKALCSERDDRRDAVTSVSSRHQGGAHVLMGDGAVKFITDSIEAGNSNAIQHSTHAGAPANGLVSDYGVWGALGTRASKETISEDF</sequence>
<dbReference type="InterPro" id="IPR011453">
    <property type="entry name" value="DUF1559"/>
</dbReference>
<organism evidence="4 5">
    <name type="scientific">Rubripirellula reticaptiva</name>
    <dbReference type="NCBI Taxonomy" id="2528013"/>
    <lineage>
        <taxon>Bacteria</taxon>
        <taxon>Pseudomonadati</taxon>
        <taxon>Planctomycetota</taxon>
        <taxon>Planctomycetia</taxon>
        <taxon>Pirellulales</taxon>
        <taxon>Pirellulaceae</taxon>
        <taxon>Rubripirellula</taxon>
    </lineage>
</organism>
<dbReference type="NCBIfam" id="TIGR02532">
    <property type="entry name" value="IV_pilin_GFxxxE"/>
    <property type="match status" value="1"/>
</dbReference>
<dbReference type="PANTHER" id="PTHR30093:SF2">
    <property type="entry name" value="TYPE II SECRETION SYSTEM PROTEIN H"/>
    <property type="match status" value="1"/>
</dbReference>
<dbReference type="SUPFAM" id="SSF54523">
    <property type="entry name" value="Pili subunits"/>
    <property type="match status" value="1"/>
</dbReference>
<dbReference type="OrthoDB" id="241541at2"/>
<accession>A0A5C6F6E0</accession>
<evidence type="ECO:0000313" key="5">
    <source>
        <dbReference type="Proteomes" id="UP000317977"/>
    </source>
</evidence>
<gene>
    <name evidence="4" type="ORF">Poly59_13540</name>
</gene>
<feature type="domain" description="DUF1559" evidence="3">
    <location>
        <begin position="59"/>
        <end position="390"/>
    </location>
</feature>
<comment type="caution">
    <text evidence="4">The sequence shown here is derived from an EMBL/GenBank/DDBJ whole genome shotgun (WGS) entry which is preliminary data.</text>
</comment>
<dbReference type="InterPro" id="IPR045584">
    <property type="entry name" value="Pilin-like"/>
</dbReference>
<evidence type="ECO:0000256" key="1">
    <source>
        <dbReference type="SAM" id="MobiDB-lite"/>
    </source>
</evidence>
<dbReference type="Proteomes" id="UP000317977">
    <property type="component" value="Unassembled WGS sequence"/>
</dbReference>
<dbReference type="Gene3D" id="3.30.700.10">
    <property type="entry name" value="Glycoprotein, Type 4 Pilin"/>
    <property type="match status" value="1"/>
</dbReference>
<reference evidence="4 5" key="1">
    <citation type="submission" date="2019-02" db="EMBL/GenBank/DDBJ databases">
        <title>Deep-cultivation of Planctomycetes and their phenomic and genomic characterization uncovers novel biology.</title>
        <authorList>
            <person name="Wiegand S."/>
            <person name="Jogler M."/>
            <person name="Boedeker C."/>
            <person name="Pinto D."/>
            <person name="Vollmers J."/>
            <person name="Rivas-Marin E."/>
            <person name="Kohn T."/>
            <person name="Peeters S.H."/>
            <person name="Heuer A."/>
            <person name="Rast P."/>
            <person name="Oberbeckmann S."/>
            <person name="Bunk B."/>
            <person name="Jeske O."/>
            <person name="Meyerdierks A."/>
            <person name="Storesund J.E."/>
            <person name="Kallscheuer N."/>
            <person name="Luecker S."/>
            <person name="Lage O.M."/>
            <person name="Pohl T."/>
            <person name="Merkel B.J."/>
            <person name="Hornburger P."/>
            <person name="Mueller R.-W."/>
            <person name="Bruemmer F."/>
            <person name="Labrenz M."/>
            <person name="Spormann A.M."/>
            <person name="Op Den Camp H."/>
            <person name="Overmann J."/>
            <person name="Amann R."/>
            <person name="Jetten M.S.M."/>
            <person name="Mascher T."/>
            <person name="Medema M.H."/>
            <person name="Devos D.P."/>
            <person name="Kaster A.-K."/>
            <person name="Ovreas L."/>
            <person name="Rohde M."/>
            <person name="Galperin M.Y."/>
            <person name="Jogler C."/>
        </authorList>
    </citation>
    <scope>NUCLEOTIDE SEQUENCE [LARGE SCALE GENOMIC DNA]</scope>
    <source>
        <strain evidence="4 5">Poly59</strain>
    </source>
</reference>
<dbReference type="EMBL" id="SJPX01000002">
    <property type="protein sequence ID" value="TWU55061.1"/>
    <property type="molecule type" value="Genomic_DNA"/>
</dbReference>
<dbReference type="InterPro" id="IPR027558">
    <property type="entry name" value="Pre_pil_HX9DG_C"/>
</dbReference>
<feature type="transmembrane region" description="Helical" evidence="2">
    <location>
        <begin position="35"/>
        <end position="58"/>
    </location>
</feature>
<name>A0A5C6F6E0_9BACT</name>
<feature type="region of interest" description="Disordered" evidence="1">
    <location>
        <begin position="141"/>
        <end position="163"/>
    </location>
</feature>
<evidence type="ECO:0000256" key="2">
    <source>
        <dbReference type="SAM" id="Phobius"/>
    </source>
</evidence>
<dbReference type="Pfam" id="PF07963">
    <property type="entry name" value="N_methyl"/>
    <property type="match status" value="1"/>
</dbReference>
<dbReference type="PANTHER" id="PTHR30093">
    <property type="entry name" value="GENERAL SECRETION PATHWAY PROTEIN G"/>
    <property type="match status" value="1"/>
</dbReference>
<keyword evidence="2" id="KW-1133">Transmembrane helix</keyword>
<dbReference type="InterPro" id="IPR012902">
    <property type="entry name" value="N_methyl_site"/>
</dbReference>